<reference evidence="2 3" key="1">
    <citation type="submission" date="2019-03" db="EMBL/GenBank/DDBJ databases">
        <title>Genomic Encyclopedia of Type Strains, Phase IV (KMG-IV): sequencing the most valuable type-strain genomes for metagenomic binning, comparative biology and taxonomic classification.</title>
        <authorList>
            <person name="Goeker M."/>
        </authorList>
    </citation>
    <scope>NUCLEOTIDE SEQUENCE [LARGE SCALE GENOMIC DNA]</scope>
    <source>
        <strain evidence="2 3">DSM 45775</strain>
    </source>
</reference>
<dbReference type="RefSeq" id="WP_133827966.1">
    <property type="nucleotide sequence ID" value="NZ_BAABHR010000072.1"/>
</dbReference>
<sequence length="133" mass="14483">MSTVVTDNVALIRSAYEAFGRGDIPAVIDALAPEVLWIETQGGPYGGVYEGPQAVLEGIFARVGTDWDGFVCDVERVLADGDTVVGICTYRGTYRATSRAMAARVVHVWEVREGQVQRMEQFVDSEQLNAAAR</sequence>
<evidence type="ECO:0000259" key="1">
    <source>
        <dbReference type="Pfam" id="PF12680"/>
    </source>
</evidence>
<dbReference type="PANTHER" id="PTHR41252:SF1">
    <property type="entry name" value="BLR2505 PROTEIN"/>
    <property type="match status" value="1"/>
</dbReference>
<dbReference type="Pfam" id="PF12680">
    <property type="entry name" value="SnoaL_2"/>
    <property type="match status" value="1"/>
</dbReference>
<dbReference type="Gene3D" id="3.10.450.50">
    <property type="match status" value="1"/>
</dbReference>
<protein>
    <recommendedName>
        <fullName evidence="1">SnoaL-like domain-containing protein</fullName>
    </recommendedName>
</protein>
<comment type="caution">
    <text evidence="2">The sequence shown here is derived from an EMBL/GenBank/DDBJ whole genome shotgun (WGS) entry which is preliminary data.</text>
</comment>
<dbReference type="InterPro" id="IPR037401">
    <property type="entry name" value="SnoaL-like"/>
</dbReference>
<dbReference type="EMBL" id="SNYO01000005">
    <property type="protein sequence ID" value="TDQ55807.1"/>
    <property type="molecule type" value="Genomic_DNA"/>
</dbReference>
<proteinExistence type="predicted"/>
<evidence type="ECO:0000313" key="3">
    <source>
        <dbReference type="Proteomes" id="UP000295705"/>
    </source>
</evidence>
<gene>
    <name evidence="2" type="ORF">EV188_105205</name>
</gene>
<organism evidence="2 3">
    <name type="scientific">Actinomycetospora succinea</name>
    <dbReference type="NCBI Taxonomy" id="663603"/>
    <lineage>
        <taxon>Bacteria</taxon>
        <taxon>Bacillati</taxon>
        <taxon>Actinomycetota</taxon>
        <taxon>Actinomycetes</taxon>
        <taxon>Pseudonocardiales</taxon>
        <taxon>Pseudonocardiaceae</taxon>
        <taxon>Actinomycetospora</taxon>
    </lineage>
</organism>
<dbReference type="PANTHER" id="PTHR41252">
    <property type="entry name" value="BLR2505 PROTEIN"/>
    <property type="match status" value="1"/>
</dbReference>
<accession>A0A4R6VFB0</accession>
<feature type="domain" description="SnoaL-like" evidence="1">
    <location>
        <begin position="13"/>
        <end position="118"/>
    </location>
</feature>
<dbReference type="SUPFAM" id="SSF54427">
    <property type="entry name" value="NTF2-like"/>
    <property type="match status" value="1"/>
</dbReference>
<dbReference type="AlphaFoldDB" id="A0A4R6VFB0"/>
<keyword evidence="3" id="KW-1185">Reference proteome</keyword>
<dbReference type="InterPro" id="IPR032710">
    <property type="entry name" value="NTF2-like_dom_sf"/>
</dbReference>
<dbReference type="Proteomes" id="UP000295705">
    <property type="component" value="Unassembled WGS sequence"/>
</dbReference>
<name>A0A4R6VFB0_9PSEU</name>
<evidence type="ECO:0000313" key="2">
    <source>
        <dbReference type="EMBL" id="TDQ55807.1"/>
    </source>
</evidence>
<dbReference type="OrthoDB" id="8451859at2"/>